<proteinExistence type="predicted"/>
<sequence>MYRKKYLKPSIVLLPMQIVGPNIGSQNDAEVQGDDYQDGMVWDEDSQSWKWPNP</sequence>
<dbReference type="EMBL" id="QENY01000049">
    <property type="protein sequence ID" value="PVX43374.1"/>
    <property type="molecule type" value="Genomic_DNA"/>
</dbReference>
<evidence type="ECO:0000313" key="1">
    <source>
        <dbReference type="EMBL" id="PVX43374.1"/>
    </source>
</evidence>
<protein>
    <submittedName>
        <fullName evidence="1">Uncharacterized protein</fullName>
    </submittedName>
</protein>
<reference evidence="1 2" key="1">
    <citation type="submission" date="2018-05" db="EMBL/GenBank/DDBJ databases">
        <title>Genomic Encyclopedia of Type Strains, Phase IV (KMG-IV): sequencing the most valuable type-strain genomes for metagenomic binning, comparative biology and taxonomic classification.</title>
        <authorList>
            <person name="Goeker M."/>
        </authorList>
    </citation>
    <scope>NUCLEOTIDE SEQUENCE [LARGE SCALE GENOMIC DNA]</scope>
    <source>
        <strain evidence="1 2">DSM 100333</strain>
    </source>
</reference>
<keyword evidence="2" id="KW-1185">Reference proteome</keyword>
<organism evidence="1 2">
    <name type="scientific">Hallella colorans</name>
    <dbReference type="NCBI Taxonomy" id="1703337"/>
    <lineage>
        <taxon>Bacteria</taxon>
        <taxon>Pseudomonadati</taxon>
        <taxon>Bacteroidota</taxon>
        <taxon>Bacteroidia</taxon>
        <taxon>Bacteroidales</taxon>
        <taxon>Prevotellaceae</taxon>
        <taxon>Hallella</taxon>
    </lineage>
</organism>
<gene>
    <name evidence="1" type="ORF">C7379_1492</name>
</gene>
<dbReference type="RefSeq" id="WP_165815077.1">
    <property type="nucleotide sequence ID" value="NZ_QENY01000049.1"/>
</dbReference>
<comment type="caution">
    <text evidence="1">The sequence shown here is derived from an EMBL/GenBank/DDBJ whole genome shotgun (WGS) entry which is preliminary data.</text>
</comment>
<name>A0A2U0TIJ3_9BACT</name>
<dbReference type="Proteomes" id="UP000245870">
    <property type="component" value="Unassembled WGS sequence"/>
</dbReference>
<dbReference type="AlphaFoldDB" id="A0A2U0TIJ3"/>
<evidence type="ECO:0000313" key="2">
    <source>
        <dbReference type="Proteomes" id="UP000245870"/>
    </source>
</evidence>
<accession>A0A2U0TIJ3</accession>